<dbReference type="EMBL" id="CP015163">
    <property type="protein sequence ID" value="AXB45401.1"/>
    <property type="molecule type" value="Genomic_DNA"/>
</dbReference>
<evidence type="ECO:0000313" key="6">
    <source>
        <dbReference type="Proteomes" id="UP000250434"/>
    </source>
</evidence>
<comment type="similarity">
    <text evidence="1">Belongs to the Gfo/Idh/MocA family.</text>
</comment>
<organism evidence="5 6">
    <name type="scientific">Amycolatopsis albispora</name>
    <dbReference type="NCBI Taxonomy" id="1804986"/>
    <lineage>
        <taxon>Bacteria</taxon>
        <taxon>Bacillati</taxon>
        <taxon>Actinomycetota</taxon>
        <taxon>Actinomycetes</taxon>
        <taxon>Pseudonocardiales</taxon>
        <taxon>Pseudonocardiaceae</taxon>
        <taxon>Amycolatopsis</taxon>
    </lineage>
</organism>
<dbReference type="Proteomes" id="UP000250434">
    <property type="component" value="Chromosome"/>
</dbReference>
<evidence type="ECO:0000259" key="3">
    <source>
        <dbReference type="Pfam" id="PF01408"/>
    </source>
</evidence>
<dbReference type="SUPFAM" id="SSF51735">
    <property type="entry name" value="NAD(P)-binding Rossmann-fold domains"/>
    <property type="match status" value="1"/>
</dbReference>
<evidence type="ECO:0000256" key="2">
    <source>
        <dbReference type="ARBA" id="ARBA00023002"/>
    </source>
</evidence>
<dbReference type="InterPro" id="IPR055170">
    <property type="entry name" value="GFO_IDH_MocA-like_dom"/>
</dbReference>
<feature type="domain" description="Gfo/Idh/MocA-like oxidoreductase N-terminal" evidence="3">
    <location>
        <begin position="4"/>
        <end position="121"/>
    </location>
</feature>
<dbReference type="Pfam" id="PF01408">
    <property type="entry name" value="GFO_IDH_MocA"/>
    <property type="match status" value="1"/>
</dbReference>
<feature type="domain" description="GFO/IDH/MocA-like oxidoreductase" evidence="4">
    <location>
        <begin position="131"/>
        <end position="251"/>
    </location>
</feature>
<keyword evidence="6" id="KW-1185">Reference proteome</keyword>
<protein>
    <submittedName>
        <fullName evidence="5">Oxidoreductase</fullName>
    </submittedName>
</protein>
<name>A0A344LBH7_9PSEU</name>
<keyword evidence="2" id="KW-0560">Oxidoreductase</keyword>
<dbReference type="GO" id="GO:0000166">
    <property type="term" value="F:nucleotide binding"/>
    <property type="evidence" value="ECO:0007669"/>
    <property type="project" value="InterPro"/>
</dbReference>
<evidence type="ECO:0000259" key="4">
    <source>
        <dbReference type="Pfam" id="PF22725"/>
    </source>
</evidence>
<dbReference type="RefSeq" id="WP_113694638.1">
    <property type="nucleotide sequence ID" value="NZ_CP015163.1"/>
</dbReference>
<sequence length="335" mass="36193">MNLRWGLLAAGRIAAEFADGVRLSRHGELAAVAARDASRAAAFARRFDIPRHYGDYQALLDDPEVDVVYISTPHTAHAHWAIRAAEAGKHVLCEKPLTINHAQAVEVIEAAKRHDVFLMEAYMYRPHPQTRRLVELIESGALGEVRAVDVSFGYRAPDSAPERLGTWSLGGGGILDIGGYGISMARLVARAATGSDEPEAVTGLATIDPELGVDTNAVAALRFPGGILAQISCATGVTRADYVRVYGTEAHLLITRPPWAHGMRDPGVSTIELTPGGTIEVRADQHLFAAEADYVAEHVEARQAPEMSWSDTLANMRTLDRWRAAVGLSYEADNA</sequence>
<dbReference type="Pfam" id="PF22725">
    <property type="entry name" value="GFO_IDH_MocA_C3"/>
    <property type="match status" value="1"/>
</dbReference>
<proteinExistence type="inferred from homology"/>
<dbReference type="Gene3D" id="3.30.360.10">
    <property type="entry name" value="Dihydrodipicolinate Reductase, domain 2"/>
    <property type="match status" value="1"/>
</dbReference>
<dbReference type="OrthoDB" id="9815825at2"/>
<dbReference type="PANTHER" id="PTHR22604:SF105">
    <property type="entry name" value="TRANS-1,2-DIHYDROBENZENE-1,2-DIOL DEHYDROGENASE"/>
    <property type="match status" value="1"/>
</dbReference>
<dbReference type="KEGG" id="aab:A4R43_25340"/>
<accession>A0A344LBH7</accession>
<dbReference type="GO" id="GO:0016491">
    <property type="term" value="F:oxidoreductase activity"/>
    <property type="evidence" value="ECO:0007669"/>
    <property type="project" value="UniProtKB-KW"/>
</dbReference>
<evidence type="ECO:0000313" key="5">
    <source>
        <dbReference type="EMBL" id="AXB45401.1"/>
    </source>
</evidence>
<dbReference type="InterPro" id="IPR050984">
    <property type="entry name" value="Gfo/Idh/MocA_domain"/>
</dbReference>
<dbReference type="AlphaFoldDB" id="A0A344LBH7"/>
<dbReference type="InterPro" id="IPR036291">
    <property type="entry name" value="NAD(P)-bd_dom_sf"/>
</dbReference>
<evidence type="ECO:0000256" key="1">
    <source>
        <dbReference type="ARBA" id="ARBA00010928"/>
    </source>
</evidence>
<dbReference type="Gene3D" id="3.40.50.720">
    <property type="entry name" value="NAD(P)-binding Rossmann-like Domain"/>
    <property type="match status" value="1"/>
</dbReference>
<dbReference type="SUPFAM" id="SSF55347">
    <property type="entry name" value="Glyceraldehyde-3-phosphate dehydrogenase-like, C-terminal domain"/>
    <property type="match status" value="1"/>
</dbReference>
<gene>
    <name evidence="5" type="ORF">A4R43_25340</name>
</gene>
<dbReference type="InterPro" id="IPR000683">
    <property type="entry name" value="Gfo/Idh/MocA-like_OxRdtase_N"/>
</dbReference>
<reference evidence="5 6" key="1">
    <citation type="submission" date="2016-04" db="EMBL/GenBank/DDBJ databases">
        <title>Complete genome sequence and analysis of deep-sea sediment isolate, Amycolatopsis sp. WP1.</title>
        <authorList>
            <person name="Wang H."/>
            <person name="Chen S."/>
            <person name="Wu Q."/>
        </authorList>
    </citation>
    <scope>NUCLEOTIDE SEQUENCE [LARGE SCALE GENOMIC DNA]</scope>
    <source>
        <strain evidence="5 6">WP1</strain>
    </source>
</reference>
<dbReference type="PANTHER" id="PTHR22604">
    <property type="entry name" value="OXIDOREDUCTASES"/>
    <property type="match status" value="1"/>
</dbReference>